<evidence type="ECO:0000256" key="1">
    <source>
        <dbReference type="SAM" id="MobiDB-lite"/>
    </source>
</evidence>
<evidence type="ECO:0008006" key="4">
    <source>
        <dbReference type="Google" id="ProtNLM"/>
    </source>
</evidence>
<feature type="region of interest" description="Disordered" evidence="1">
    <location>
        <begin position="202"/>
        <end position="221"/>
    </location>
</feature>
<feature type="region of interest" description="Disordered" evidence="1">
    <location>
        <begin position="33"/>
        <end position="64"/>
    </location>
</feature>
<sequence length="333" mass="35632">MTADPTAAQPHELSRRSLLKTLPIVGGAAALAACTPTDTGRRAPQDVSAPERSPGLPHETPAPGRYRFLTEEEARTLEAAVARIAPGDEADPGAVQMGVATYIDGKLADHEAFAEPTYHRGPFAEGYDTDPGEVPADAVPVATDQLYRYGHQDRLTPQETYRRGLAALDRYAQTRFGTLFADLPTDRQDEILVVLDDHLSRSEQAEETSVGASGDSGGAVEEAGGQQIVTPPDVLDQAEDVFGDVHPGNFFATLRTDTIEGMFADPLYGGNVGMAGWALVGWPAAQRSYSPAEMLHGTRKTPQPMHDLPAMNPDRPGGGRPAIEQHQHGVTRP</sequence>
<feature type="compositionally biased region" description="Low complexity" evidence="1">
    <location>
        <begin position="209"/>
        <end position="221"/>
    </location>
</feature>
<evidence type="ECO:0000313" key="2">
    <source>
        <dbReference type="EMBL" id="PZR52958.1"/>
    </source>
</evidence>
<dbReference type="PROSITE" id="PS51318">
    <property type="entry name" value="TAT"/>
    <property type="match status" value="1"/>
</dbReference>
<accession>A0A2W5XSR4</accession>
<dbReference type="InterPro" id="IPR027056">
    <property type="entry name" value="Gluconate_2DH_su3"/>
</dbReference>
<organism evidence="2 3">
    <name type="scientific">Xylanimonas oleitrophica</name>
    <dbReference type="NCBI Taxonomy" id="2607479"/>
    <lineage>
        <taxon>Bacteria</taxon>
        <taxon>Bacillati</taxon>
        <taxon>Actinomycetota</taxon>
        <taxon>Actinomycetes</taxon>
        <taxon>Micrococcales</taxon>
        <taxon>Promicromonosporaceae</taxon>
        <taxon>Xylanimonas</taxon>
    </lineage>
</organism>
<dbReference type="InterPro" id="IPR006311">
    <property type="entry name" value="TAT_signal"/>
</dbReference>
<reference evidence="2 3" key="1">
    <citation type="submission" date="2018-06" db="EMBL/GenBank/DDBJ databases">
        <title>Whole genome sequencing of a novel hydrocarbon degrading bacterial strain, PW21 isolated from oil contaminated produced water sample.</title>
        <authorList>
            <person name="Nagkirti P."/>
            <person name="Shaikh A."/>
            <person name="Gowdaman V."/>
            <person name="Engineer A.E."/>
            <person name="Dagar S."/>
            <person name="Dhakephalkar P.K."/>
        </authorList>
    </citation>
    <scope>NUCLEOTIDE SEQUENCE [LARGE SCALE GENOMIC DNA]</scope>
    <source>
        <strain evidence="2 3">PW21</strain>
    </source>
</reference>
<dbReference type="Pfam" id="PF13618">
    <property type="entry name" value="Gluconate_2-dh3"/>
    <property type="match status" value="1"/>
</dbReference>
<dbReference type="RefSeq" id="WP_111251091.1">
    <property type="nucleotide sequence ID" value="NZ_QKWH01000006.1"/>
</dbReference>
<dbReference type="AlphaFoldDB" id="A0A2W5XSR4"/>
<dbReference type="Proteomes" id="UP000248783">
    <property type="component" value="Unassembled WGS sequence"/>
</dbReference>
<name>A0A2W5XSR4_9MICO</name>
<feature type="region of interest" description="Disordered" evidence="1">
    <location>
        <begin position="295"/>
        <end position="333"/>
    </location>
</feature>
<proteinExistence type="predicted"/>
<keyword evidence="3" id="KW-1185">Reference proteome</keyword>
<comment type="caution">
    <text evidence="2">The sequence shown here is derived from an EMBL/GenBank/DDBJ whole genome shotgun (WGS) entry which is preliminary data.</text>
</comment>
<evidence type="ECO:0000313" key="3">
    <source>
        <dbReference type="Proteomes" id="UP000248783"/>
    </source>
</evidence>
<dbReference type="EMBL" id="QKWH01000006">
    <property type="protein sequence ID" value="PZR52958.1"/>
    <property type="molecule type" value="Genomic_DNA"/>
</dbReference>
<gene>
    <name evidence="2" type="ORF">DNL40_09910</name>
</gene>
<protein>
    <recommendedName>
        <fullName evidence="4">Gluconate 2-dehydrogenase subunit 3 family protein</fullName>
    </recommendedName>
</protein>